<dbReference type="InterPro" id="IPR003593">
    <property type="entry name" value="AAA+_ATPase"/>
</dbReference>
<dbReference type="PANTHER" id="PTHR43394:SF1">
    <property type="entry name" value="ATP-BINDING CASSETTE SUB-FAMILY B MEMBER 10, MITOCHONDRIAL"/>
    <property type="match status" value="1"/>
</dbReference>
<evidence type="ECO:0000256" key="8">
    <source>
        <dbReference type="ARBA" id="ARBA00022989"/>
    </source>
</evidence>
<evidence type="ECO:0000256" key="2">
    <source>
        <dbReference type="ARBA" id="ARBA00022448"/>
    </source>
</evidence>
<evidence type="ECO:0000256" key="6">
    <source>
        <dbReference type="ARBA" id="ARBA00022741"/>
    </source>
</evidence>
<dbReference type="InterPro" id="IPR003439">
    <property type="entry name" value="ABC_transporter-like_ATP-bd"/>
</dbReference>
<keyword evidence="5 11" id="KW-0812">Transmembrane</keyword>
<dbReference type="InterPro" id="IPR039421">
    <property type="entry name" value="Type_1_exporter"/>
</dbReference>
<evidence type="ECO:0000256" key="7">
    <source>
        <dbReference type="ARBA" id="ARBA00022840"/>
    </source>
</evidence>
<keyword evidence="15" id="KW-1185">Reference proteome</keyword>
<evidence type="ECO:0000313" key="14">
    <source>
        <dbReference type="EMBL" id="GGM99207.1"/>
    </source>
</evidence>
<dbReference type="GO" id="GO:0005886">
    <property type="term" value="C:plasma membrane"/>
    <property type="evidence" value="ECO:0007669"/>
    <property type="project" value="UniProtKB-SubCell"/>
</dbReference>
<proteinExistence type="predicted"/>
<dbReference type="PANTHER" id="PTHR43394">
    <property type="entry name" value="ATP-DEPENDENT PERMEASE MDL1, MITOCHONDRIAL"/>
    <property type="match status" value="1"/>
</dbReference>
<evidence type="ECO:0000256" key="4">
    <source>
        <dbReference type="ARBA" id="ARBA00022519"/>
    </source>
</evidence>
<dbReference type="Proteomes" id="UP000653411">
    <property type="component" value="Unassembled WGS sequence"/>
</dbReference>
<feature type="transmembrane region" description="Helical" evidence="11">
    <location>
        <begin position="299"/>
        <end position="316"/>
    </location>
</feature>
<dbReference type="InterPro" id="IPR036640">
    <property type="entry name" value="ABC1_TM_sf"/>
</dbReference>
<comment type="caution">
    <text evidence="14">The sequence shown here is derived from an EMBL/GenBank/DDBJ whole genome shotgun (WGS) entry which is preliminary data.</text>
</comment>
<organism evidence="14 15">
    <name type="scientific">Streptomyces fuscichromogenes</name>
    <dbReference type="NCBI Taxonomy" id="1324013"/>
    <lineage>
        <taxon>Bacteria</taxon>
        <taxon>Bacillati</taxon>
        <taxon>Actinomycetota</taxon>
        <taxon>Actinomycetes</taxon>
        <taxon>Kitasatosporales</taxon>
        <taxon>Streptomycetaceae</taxon>
        <taxon>Streptomyces</taxon>
    </lineage>
</organism>
<dbReference type="CDD" id="cd07346">
    <property type="entry name" value="ABC_6TM_exporters"/>
    <property type="match status" value="1"/>
</dbReference>
<accession>A0A918CQ10</accession>
<dbReference type="Gene3D" id="1.20.1560.10">
    <property type="entry name" value="ABC transporter type 1, transmembrane domain"/>
    <property type="match status" value="1"/>
</dbReference>
<feature type="region of interest" description="Disordered" evidence="10">
    <location>
        <begin position="1"/>
        <end position="45"/>
    </location>
</feature>
<evidence type="ECO:0000259" key="12">
    <source>
        <dbReference type="PROSITE" id="PS50893"/>
    </source>
</evidence>
<dbReference type="EMBL" id="BMML01000004">
    <property type="protein sequence ID" value="GGM99207.1"/>
    <property type="molecule type" value="Genomic_DNA"/>
</dbReference>
<dbReference type="AlphaFoldDB" id="A0A918CQ10"/>
<dbReference type="SUPFAM" id="SSF52540">
    <property type="entry name" value="P-loop containing nucleoside triphosphate hydrolases"/>
    <property type="match status" value="1"/>
</dbReference>
<evidence type="ECO:0000256" key="5">
    <source>
        <dbReference type="ARBA" id="ARBA00022692"/>
    </source>
</evidence>
<evidence type="ECO:0000313" key="15">
    <source>
        <dbReference type="Proteomes" id="UP000653411"/>
    </source>
</evidence>
<evidence type="ECO:0000256" key="10">
    <source>
        <dbReference type="SAM" id="MobiDB-lite"/>
    </source>
</evidence>
<dbReference type="GO" id="GO:0016887">
    <property type="term" value="F:ATP hydrolysis activity"/>
    <property type="evidence" value="ECO:0007669"/>
    <property type="project" value="InterPro"/>
</dbReference>
<comment type="subcellular location">
    <subcellularLocation>
        <location evidence="1">Cell membrane</location>
        <topology evidence="1">Multi-pass membrane protein</topology>
    </subcellularLocation>
</comment>
<dbReference type="PROSITE" id="PS50893">
    <property type="entry name" value="ABC_TRANSPORTER_2"/>
    <property type="match status" value="1"/>
</dbReference>
<feature type="domain" description="ABC transporter" evidence="12">
    <location>
        <begin position="388"/>
        <end position="617"/>
    </location>
</feature>
<gene>
    <name evidence="14" type="ORF">GCM10011578_020390</name>
</gene>
<evidence type="ECO:0000256" key="9">
    <source>
        <dbReference type="ARBA" id="ARBA00023136"/>
    </source>
</evidence>
<keyword evidence="9 11" id="KW-0472">Membrane</keyword>
<dbReference type="RefSeq" id="WP_189262311.1">
    <property type="nucleotide sequence ID" value="NZ_BMML01000004.1"/>
</dbReference>
<feature type="transmembrane region" description="Helical" evidence="11">
    <location>
        <begin position="110"/>
        <end position="131"/>
    </location>
</feature>
<dbReference type="GO" id="GO:0005524">
    <property type="term" value="F:ATP binding"/>
    <property type="evidence" value="ECO:0007669"/>
    <property type="project" value="UniProtKB-KW"/>
</dbReference>
<evidence type="ECO:0000259" key="13">
    <source>
        <dbReference type="PROSITE" id="PS50929"/>
    </source>
</evidence>
<dbReference type="Gene3D" id="3.40.50.300">
    <property type="entry name" value="P-loop containing nucleotide triphosphate hydrolases"/>
    <property type="match status" value="1"/>
</dbReference>
<name>A0A918CQ10_9ACTN</name>
<evidence type="ECO:0000256" key="3">
    <source>
        <dbReference type="ARBA" id="ARBA00022475"/>
    </source>
</evidence>
<feature type="domain" description="ABC transmembrane type-1" evidence="13">
    <location>
        <begin position="70"/>
        <end position="352"/>
    </location>
</feature>
<dbReference type="SMART" id="SM00382">
    <property type="entry name" value="AAA"/>
    <property type="match status" value="1"/>
</dbReference>
<keyword evidence="2" id="KW-0813">Transport</keyword>
<dbReference type="InterPro" id="IPR027417">
    <property type="entry name" value="P-loop_NTPase"/>
</dbReference>
<dbReference type="FunFam" id="3.40.50.300:FF:001001">
    <property type="entry name" value="Multidrug ABC transporter ATP-binding protein"/>
    <property type="match status" value="1"/>
</dbReference>
<feature type="transmembrane region" description="Helical" evidence="11">
    <location>
        <begin position="68"/>
        <end position="90"/>
    </location>
</feature>
<dbReference type="Pfam" id="PF00664">
    <property type="entry name" value="ABC_membrane"/>
    <property type="match status" value="1"/>
</dbReference>
<dbReference type="Pfam" id="PF00005">
    <property type="entry name" value="ABC_tran"/>
    <property type="match status" value="1"/>
</dbReference>
<reference evidence="14" key="1">
    <citation type="journal article" date="2014" name="Int. J. Syst. Evol. Microbiol.">
        <title>Complete genome sequence of Corynebacterium casei LMG S-19264T (=DSM 44701T), isolated from a smear-ripened cheese.</title>
        <authorList>
            <consortium name="US DOE Joint Genome Institute (JGI-PGF)"/>
            <person name="Walter F."/>
            <person name="Albersmeier A."/>
            <person name="Kalinowski J."/>
            <person name="Ruckert C."/>
        </authorList>
    </citation>
    <scope>NUCLEOTIDE SEQUENCE</scope>
    <source>
        <strain evidence="14">CGMCC 4.7110</strain>
    </source>
</reference>
<evidence type="ECO:0000256" key="1">
    <source>
        <dbReference type="ARBA" id="ARBA00004651"/>
    </source>
</evidence>
<keyword evidence="6" id="KW-0547">Nucleotide-binding</keyword>
<protein>
    <submittedName>
        <fullName evidence="14">Multidrug ABC transporter permease</fullName>
    </submittedName>
</protein>
<dbReference type="InterPro" id="IPR011527">
    <property type="entry name" value="ABC1_TM_dom"/>
</dbReference>
<feature type="compositionally biased region" description="Gly residues" evidence="10">
    <location>
        <begin position="10"/>
        <end position="24"/>
    </location>
</feature>
<keyword evidence="7" id="KW-0067">ATP-binding</keyword>
<keyword evidence="3" id="KW-1003">Cell membrane</keyword>
<dbReference type="SUPFAM" id="SSF90123">
    <property type="entry name" value="ABC transporter transmembrane region"/>
    <property type="match status" value="1"/>
</dbReference>
<dbReference type="GO" id="GO:0015421">
    <property type="term" value="F:ABC-type oligopeptide transporter activity"/>
    <property type="evidence" value="ECO:0007669"/>
    <property type="project" value="TreeGrafter"/>
</dbReference>
<keyword evidence="4" id="KW-0997">Cell inner membrane</keyword>
<dbReference type="PROSITE" id="PS50929">
    <property type="entry name" value="ABC_TM1F"/>
    <property type="match status" value="1"/>
</dbReference>
<evidence type="ECO:0000256" key="11">
    <source>
        <dbReference type="SAM" id="Phobius"/>
    </source>
</evidence>
<sequence length="634" mass="65837">MTDVTKEPGGTAGPGSPTGPGGPTEPGTAAEPGSTAGPGGAESGLLPTATAARTRAAVRELLRPDRKLAAAGFGTMMVATAVGLLTQPLLGHIVDVVTEHRSPDALTWPVLALAGVAVVQGVTTALGMSLVSRLGETALARLREQFVERALSLPLERLERAGSGDLSARVTRDVSRVADAVRTALPELARSGLSIVLTLAALALLDWRFLLAALLAVPVQAHTARWYVRNAVPLYARERIATGAQQQQLLDTIGGARTVRAYRLQDDHTHRVTERSRAAVELTMRGVRLVLRFYSRLHIAEYVGLAAVLLTGFLLVRSGAASVGTATAAALYFHSLFGPVNTALVLLDDAQSATAGLARLVGVVDEPSAAADEHAKGRGTGATADPAVTLSGVWHAYVPGRPVLHGVDLEVRPKERVALVGTTGAGKTTLARLVAGLHRPEAGRVDVGGAEPDGSGRLVGLVTQEVHVFAGPLADDLRLARPDAGDEELRDALATVGALGWAEALPEALATVVGDGGHRLTADQAQQLALARLLLADPPVVVLDEATAEAGSSGARLLDEAAEQALRGRTALVVAHRLSQAATADRVVVLSDGRVVEEGTHGQLLAARGRYAALWQAWSDHRSPDEPATADAPH</sequence>
<keyword evidence="8 11" id="KW-1133">Transmembrane helix</keyword>
<reference evidence="14" key="2">
    <citation type="submission" date="2020-09" db="EMBL/GenBank/DDBJ databases">
        <authorList>
            <person name="Sun Q."/>
            <person name="Zhou Y."/>
        </authorList>
    </citation>
    <scope>NUCLEOTIDE SEQUENCE</scope>
    <source>
        <strain evidence="14">CGMCC 4.7110</strain>
    </source>
</reference>